<evidence type="ECO:0000256" key="14">
    <source>
        <dbReference type="PIRSR" id="PIRSR000114-1"/>
    </source>
</evidence>
<evidence type="ECO:0000256" key="13">
    <source>
        <dbReference type="HAMAP-Rule" id="MF_00394"/>
    </source>
</evidence>
<keyword evidence="2 13" id="KW-0444">Lipid biosynthesis</keyword>
<dbReference type="SUPFAM" id="SSF51735">
    <property type="entry name" value="NAD(P)-binding Rossmann-fold domains"/>
    <property type="match status" value="1"/>
</dbReference>
<dbReference type="FunFam" id="3.40.50.720:FF:000019">
    <property type="entry name" value="Glycerol-3-phosphate dehydrogenase [NAD(P)+]"/>
    <property type="match status" value="1"/>
</dbReference>
<dbReference type="InterPro" id="IPR006109">
    <property type="entry name" value="G3P_DH_NAD-dep_C"/>
</dbReference>
<comment type="catalytic activity">
    <reaction evidence="9">
        <text>sn-glycerol 3-phosphate + NADP(+) = dihydroxyacetone phosphate + NADPH + H(+)</text>
        <dbReference type="Rhea" id="RHEA:11096"/>
        <dbReference type="ChEBI" id="CHEBI:15378"/>
        <dbReference type="ChEBI" id="CHEBI:57597"/>
        <dbReference type="ChEBI" id="CHEBI:57642"/>
        <dbReference type="ChEBI" id="CHEBI:57783"/>
        <dbReference type="ChEBI" id="CHEBI:58349"/>
        <dbReference type="EC" id="1.1.1.94"/>
    </reaction>
    <physiologicalReaction direction="right-to-left" evidence="9">
        <dbReference type="Rhea" id="RHEA:11098"/>
    </physiologicalReaction>
</comment>
<dbReference type="HAMAP" id="MF_00394">
    <property type="entry name" value="NAD_Glyc3P_dehydrog"/>
    <property type="match status" value="1"/>
</dbReference>
<dbReference type="PANTHER" id="PTHR11728">
    <property type="entry name" value="GLYCEROL-3-PHOSPHATE DEHYDROGENASE"/>
    <property type="match status" value="1"/>
</dbReference>
<keyword evidence="8 13" id="KW-1208">Phospholipid metabolism</keyword>
<feature type="binding site" evidence="13">
    <location>
        <position position="140"/>
    </location>
    <ligand>
        <name>NADPH</name>
        <dbReference type="ChEBI" id="CHEBI:57783"/>
    </ligand>
</feature>
<feature type="binding site" evidence="13">
    <location>
        <position position="244"/>
    </location>
    <ligand>
        <name>sn-glycerol 3-phosphate</name>
        <dbReference type="ChEBI" id="CHEBI:57597"/>
    </ligand>
</feature>
<feature type="binding site" evidence="13">
    <location>
        <position position="34"/>
    </location>
    <ligand>
        <name>NADPH</name>
        <dbReference type="ChEBI" id="CHEBI:57783"/>
    </ligand>
</feature>
<evidence type="ECO:0000256" key="9">
    <source>
        <dbReference type="ARBA" id="ARBA00052716"/>
    </source>
</evidence>
<evidence type="ECO:0000256" key="7">
    <source>
        <dbReference type="ARBA" id="ARBA00023209"/>
    </source>
</evidence>
<evidence type="ECO:0000256" key="6">
    <source>
        <dbReference type="ARBA" id="ARBA00023098"/>
    </source>
</evidence>
<dbReference type="FunFam" id="1.10.1040.10:FF:000001">
    <property type="entry name" value="Glycerol-3-phosphate dehydrogenase [NAD(P)+]"/>
    <property type="match status" value="1"/>
</dbReference>
<dbReference type="PIRSF" id="PIRSF000114">
    <property type="entry name" value="Glycerol-3-P_dh"/>
    <property type="match status" value="1"/>
</dbReference>
<dbReference type="PANTHER" id="PTHR11728:SF1">
    <property type="entry name" value="GLYCEROL-3-PHOSPHATE DEHYDROGENASE [NAD(+)] 2, CHLOROPLASTIC"/>
    <property type="match status" value="1"/>
</dbReference>
<dbReference type="GO" id="GO:0046167">
    <property type="term" value="P:glycerol-3-phosphate biosynthetic process"/>
    <property type="evidence" value="ECO:0007669"/>
    <property type="project" value="UniProtKB-UniRule"/>
</dbReference>
<feature type="binding site" evidence="16">
    <location>
        <position position="85"/>
    </location>
    <ligand>
        <name>NAD(+)</name>
        <dbReference type="ChEBI" id="CHEBI:57540"/>
    </ligand>
</feature>
<evidence type="ECO:0000256" key="10">
    <source>
        <dbReference type="ARBA" id="ARBA00066687"/>
    </source>
</evidence>
<evidence type="ECO:0000256" key="17">
    <source>
        <dbReference type="RuleBase" id="RU000437"/>
    </source>
</evidence>
<comment type="catalytic activity">
    <reaction evidence="13">
        <text>sn-glycerol 3-phosphate + NAD(+) = dihydroxyacetone phosphate + NADH + H(+)</text>
        <dbReference type="Rhea" id="RHEA:11092"/>
        <dbReference type="ChEBI" id="CHEBI:15378"/>
        <dbReference type="ChEBI" id="CHEBI:57540"/>
        <dbReference type="ChEBI" id="CHEBI:57597"/>
        <dbReference type="ChEBI" id="CHEBI:57642"/>
        <dbReference type="ChEBI" id="CHEBI:57945"/>
        <dbReference type="EC" id="1.1.1.94"/>
    </reaction>
</comment>
<dbReference type="UniPathway" id="UPA00940"/>
<dbReference type="PROSITE" id="PS51257">
    <property type="entry name" value="PROKAR_LIPOPROTEIN"/>
    <property type="match status" value="1"/>
</dbReference>
<evidence type="ECO:0000256" key="15">
    <source>
        <dbReference type="PIRSR" id="PIRSR000114-2"/>
    </source>
</evidence>
<dbReference type="Pfam" id="PF01210">
    <property type="entry name" value="NAD_Gly3P_dh_N"/>
    <property type="match status" value="1"/>
</dbReference>
<name>A0A7C4QNV3_9PLAN</name>
<dbReference type="SUPFAM" id="SSF48179">
    <property type="entry name" value="6-phosphogluconate dehydrogenase C-terminal domain-like"/>
    <property type="match status" value="1"/>
</dbReference>
<evidence type="ECO:0000256" key="1">
    <source>
        <dbReference type="ARBA" id="ARBA00011009"/>
    </source>
</evidence>
<keyword evidence="3 13" id="KW-0521">NADP</keyword>
<dbReference type="PROSITE" id="PS00957">
    <property type="entry name" value="NAD_G3PDH"/>
    <property type="match status" value="1"/>
</dbReference>
<feature type="binding site" evidence="13">
    <location>
        <position position="255"/>
    </location>
    <ligand>
        <name>sn-glycerol 3-phosphate</name>
        <dbReference type="ChEBI" id="CHEBI:57597"/>
    </ligand>
</feature>
<comment type="similarity">
    <text evidence="1 13 17">Belongs to the NAD-dependent glycerol-3-phosphate dehydrogenase family.</text>
</comment>
<proteinExistence type="inferred from homology"/>
<feature type="binding site" evidence="13">
    <location>
        <position position="191"/>
    </location>
    <ligand>
        <name>sn-glycerol 3-phosphate</name>
        <dbReference type="ChEBI" id="CHEBI:57597"/>
    </ligand>
</feature>
<feature type="binding site" evidence="15">
    <location>
        <begin position="255"/>
        <end position="256"/>
    </location>
    <ligand>
        <name>substrate</name>
    </ligand>
</feature>
<evidence type="ECO:0000256" key="2">
    <source>
        <dbReference type="ARBA" id="ARBA00022516"/>
    </source>
</evidence>
<dbReference type="InterPro" id="IPR011128">
    <property type="entry name" value="G3P_DH_NAD-dep_N"/>
</dbReference>
<comment type="subcellular location">
    <subcellularLocation>
        <location evidence="13">Cytoplasm</location>
    </subcellularLocation>
</comment>
<feature type="domain" description="Glycerol-3-phosphate dehydrogenase NAD-dependent C-terminal" evidence="19">
    <location>
        <begin position="180"/>
        <end position="319"/>
    </location>
</feature>
<comment type="function">
    <text evidence="13">Catalyzes the reduction of the glycolytic intermediate dihydroxyacetone phosphate (DHAP) to sn-glycerol 3-phosphate (G3P), the key precursor for phospholipid synthesis.</text>
</comment>
<keyword evidence="6 13" id="KW-0443">Lipid metabolism</keyword>
<dbReference type="Pfam" id="PF07479">
    <property type="entry name" value="NAD_Gly3P_dh_C"/>
    <property type="match status" value="1"/>
</dbReference>
<comment type="pathway">
    <text evidence="13">Membrane lipid metabolism; glycerophospholipid metabolism.</text>
</comment>
<dbReference type="InterPro" id="IPR006168">
    <property type="entry name" value="G3P_DH_NAD-dep"/>
</dbReference>
<keyword evidence="13" id="KW-0547">Nucleotide-binding</keyword>
<feature type="binding site" evidence="15">
    <location>
        <position position="108"/>
    </location>
    <ligand>
        <name>substrate</name>
    </ligand>
</feature>
<dbReference type="EMBL" id="DSVQ01000011">
    <property type="protein sequence ID" value="HGT38625.1"/>
    <property type="molecule type" value="Genomic_DNA"/>
</dbReference>
<feature type="binding site" evidence="13">
    <location>
        <position position="136"/>
    </location>
    <ligand>
        <name>sn-glycerol 3-phosphate</name>
        <dbReference type="ChEBI" id="CHEBI:57597"/>
    </ligand>
</feature>
<dbReference type="EC" id="1.1.1.94" evidence="10 13"/>
<feature type="binding site" evidence="16">
    <location>
        <position position="140"/>
    </location>
    <ligand>
        <name>NAD(+)</name>
        <dbReference type="ChEBI" id="CHEBI:57540"/>
    </ligand>
</feature>
<evidence type="ECO:0000256" key="16">
    <source>
        <dbReference type="PIRSR" id="PIRSR000114-3"/>
    </source>
</evidence>
<keyword evidence="5 13" id="KW-0520">NAD</keyword>
<feature type="binding site" evidence="13">
    <location>
        <position position="138"/>
    </location>
    <ligand>
        <name>sn-glycerol 3-phosphate</name>
        <dbReference type="ChEBI" id="CHEBI:57597"/>
    </ligand>
</feature>
<dbReference type="GO" id="GO:0005975">
    <property type="term" value="P:carbohydrate metabolic process"/>
    <property type="evidence" value="ECO:0007669"/>
    <property type="project" value="InterPro"/>
</dbReference>
<dbReference type="Gene3D" id="1.10.1040.10">
    <property type="entry name" value="N-(1-d-carboxylethyl)-l-norvaline Dehydrogenase, domain 2"/>
    <property type="match status" value="1"/>
</dbReference>
<evidence type="ECO:0000259" key="18">
    <source>
        <dbReference type="Pfam" id="PF01210"/>
    </source>
</evidence>
<feature type="binding site" evidence="13">
    <location>
        <position position="108"/>
    </location>
    <ligand>
        <name>sn-glycerol 3-phosphate</name>
        <dbReference type="ChEBI" id="CHEBI:57597"/>
    </ligand>
</feature>
<reference evidence="20" key="1">
    <citation type="journal article" date="2020" name="mSystems">
        <title>Genome- and Community-Level Interaction Insights into Carbon Utilization and Element Cycling Functions of Hydrothermarchaeota in Hydrothermal Sediment.</title>
        <authorList>
            <person name="Zhou Z."/>
            <person name="Liu Y."/>
            <person name="Xu W."/>
            <person name="Pan J."/>
            <person name="Luo Z.H."/>
            <person name="Li M."/>
        </authorList>
    </citation>
    <scope>NUCLEOTIDE SEQUENCE [LARGE SCALE GENOMIC DNA]</scope>
    <source>
        <strain evidence="20">SpSt-508</strain>
    </source>
</reference>
<dbReference type="GO" id="GO:0008654">
    <property type="term" value="P:phospholipid biosynthetic process"/>
    <property type="evidence" value="ECO:0007669"/>
    <property type="project" value="UniProtKB-KW"/>
</dbReference>
<keyword evidence="7 13" id="KW-0594">Phospholipid biosynthesis</keyword>
<organism evidence="20">
    <name type="scientific">Schlesneria paludicola</name>
    <dbReference type="NCBI Taxonomy" id="360056"/>
    <lineage>
        <taxon>Bacteria</taxon>
        <taxon>Pseudomonadati</taxon>
        <taxon>Planctomycetota</taxon>
        <taxon>Planctomycetia</taxon>
        <taxon>Planctomycetales</taxon>
        <taxon>Planctomycetaceae</taxon>
        <taxon>Schlesneria</taxon>
    </lineage>
</organism>
<dbReference type="PRINTS" id="PR00077">
    <property type="entry name" value="GPDHDRGNASE"/>
</dbReference>
<dbReference type="AlphaFoldDB" id="A0A7C4QNV3"/>
<evidence type="ECO:0000256" key="12">
    <source>
        <dbReference type="ARBA" id="ARBA00080511"/>
    </source>
</evidence>
<dbReference type="InterPro" id="IPR036291">
    <property type="entry name" value="NAD(P)-bd_dom_sf"/>
</dbReference>
<feature type="domain" description="Glycerol-3-phosphate dehydrogenase NAD-dependent N-terminal" evidence="18">
    <location>
        <begin position="4"/>
        <end position="157"/>
    </location>
</feature>
<dbReference type="GO" id="GO:0005829">
    <property type="term" value="C:cytosol"/>
    <property type="evidence" value="ECO:0007669"/>
    <property type="project" value="TreeGrafter"/>
</dbReference>
<evidence type="ECO:0000256" key="3">
    <source>
        <dbReference type="ARBA" id="ARBA00022857"/>
    </source>
</evidence>
<dbReference type="InterPro" id="IPR008927">
    <property type="entry name" value="6-PGluconate_DH-like_C_sf"/>
</dbReference>
<feature type="binding site" evidence="13">
    <location>
        <position position="108"/>
    </location>
    <ligand>
        <name>NADPH</name>
        <dbReference type="ChEBI" id="CHEBI:57783"/>
    </ligand>
</feature>
<dbReference type="InterPro" id="IPR013328">
    <property type="entry name" value="6PGD_dom2"/>
</dbReference>
<comment type="caution">
    <text evidence="20">The sequence shown here is derived from an EMBL/GenBank/DDBJ whole genome shotgun (WGS) entry which is preliminary data.</text>
</comment>
<feature type="binding site" evidence="13">
    <location>
        <position position="281"/>
    </location>
    <ligand>
        <name>NADPH</name>
        <dbReference type="ChEBI" id="CHEBI:57783"/>
    </ligand>
</feature>
<feature type="binding site" evidence="13">
    <location>
        <position position="279"/>
    </location>
    <ligand>
        <name>NADPH</name>
        <dbReference type="ChEBI" id="CHEBI:57783"/>
    </ligand>
</feature>
<accession>A0A7C4QNV3</accession>
<evidence type="ECO:0000259" key="19">
    <source>
        <dbReference type="Pfam" id="PF07479"/>
    </source>
</evidence>
<sequence length="331" mass="35552">MGTKITILGSGAMATACSILLAEHPDQAVAMWVRNPDHAAQMERDRENKRLLPGVRIPDGVQITADIEAALDKAEFLVAAIPTQFLRASLNEIRSHLNRNRPVISVVKGLENETFQRPSEIIAEVLGSRAVAALSGPSHAEEIGRRLPATVVAASGDLGLARQVQRMFNTERFRVYTNLDLIGVELAAALKNVIAIAAGISDGLGFGDNAKSALMTRGLVEMIRFGVRFGAEASTFYGLAGMGDLITTCVSPFGRNRRVGERLGKGETLEQILKTMEAVAEGVATAKSVYEVADQEGIDMPITAEVYRVLFEGKSAAAATHSLMLRPLRSE</sequence>
<feature type="active site" description="Proton acceptor" evidence="13 14">
    <location>
        <position position="191"/>
    </location>
</feature>
<dbReference type="NCBIfam" id="NF000942">
    <property type="entry name" value="PRK00094.1-4"/>
    <property type="match status" value="1"/>
</dbReference>
<evidence type="ECO:0000256" key="5">
    <source>
        <dbReference type="ARBA" id="ARBA00023027"/>
    </source>
</evidence>
<dbReference type="GO" id="GO:0047952">
    <property type="term" value="F:glycerol-3-phosphate dehydrogenase [NAD(P)+] activity"/>
    <property type="evidence" value="ECO:0007669"/>
    <property type="project" value="UniProtKB-UniRule"/>
</dbReference>
<gene>
    <name evidence="13" type="primary">gpsA</name>
    <name evidence="20" type="ORF">ENS64_05095</name>
</gene>
<feature type="binding site" evidence="13">
    <location>
        <position position="256"/>
    </location>
    <ligand>
        <name>sn-glycerol 3-phosphate</name>
        <dbReference type="ChEBI" id="CHEBI:57597"/>
    </ligand>
</feature>
<dbReference type="NCBIfam" id="NF000940">
    <property type="entry name" value="PRK00094.1-2"/>
    <property type="match status" value="1"/>
</dbReference>
<keyword evidence="13" id="KW-0963">Cytoplasm</keyword>
<dbReference type="GO" id="GO:0051287">
    <property type="term" value="F:NAD binding"/>
    <property type="evidence" value="ECO:0007669"/>
    <property type="project" value="InterPro"/>
</dbReference>
<evidence type="ECO:0000256" key="11">
    <source>
        <dbReference type="ARBA" id="ARBA00069372"/>
    </source>
</evidence>
<evidence type="ECO:0000256" key="4">
    <source>
        <dbReference type="ARBA" id="ARBA00023002"/>
    </source>
</evidence>
<keyword evidence="4 13" id="KW-0560">Oxidoreductase</keyword>
<comment type="caution">
    <text evidence="13">Lacks conserved residue(s) required for the propagation of feature annotation.</text>
</comment>
<feature type="binding site" evidence="16">
    <location>
        <position position="255"/>
    </location>
    <ligand>
        <name>NAD(+)</name>
        <dbReference type="ChEBI" id="CHEBI:57540"/>
    </ligand>
</feature>
<dbReference type="GO" id="GO:0046168">
    <property type="term" value="P:glycerol-3-phosphate catabolic process"/>
    <property type="evidence" value="ECO:0007669"/>
    <property type="project" value="InterPro"/>
</dbReference>
<dbReference type="Gene3D" id="3.40.50.720">
    <property type="entry name" value="NAD(P)-binding Rossmann-like Domain"/>
    <property type="match status" value="1"/>
</dbReference>
<feature type="binding site" evidence="13">
    <location>
        <position position="255"/>
    </location>
    <ligand>
        <name>NADPH</name>
        <dbReference type="ChEBI" id="CHEBI:57783"/>
    </ligand>
</feature>
<protein>
    <recommendedName>
        <fullName evidence="11 13">Glycerol-3-phosphate dehydrogenase [NAD(P)+]</fullName>
        <ecNumber evidence="10 13">1.1.1.94</ecNumber>
    </recommendedName>
    <alternativeName>
        <fullName evidence="13">NAD(P)(+)-dependent glycerol-3-phosphate dehydrogenase</fullName>
    </alternativeName>
    <alternativeName>
        <fullName evidence="12 13">NAD(P)H-dependent dihydroxyacetone-phosphate reductase</fullName>
    </alternativeName>
</protein>
<evidence type="ECO:0000256" key="8">
    <source>
        <dbReference type="ARBA" id="ARBA00023264"/>
    </source>
</evidence>
<evidence type="ECO:0000313" key="20">
    <source>
        <dbReference type="EMBL" id="HGT38625.1"/>
    </source>
</evidence>
<dbReference type="GO" id="GO:0006650">
    <property type="term" value="P:glycerophospholipid metabolic process"/>
    <property type="evidence" value="ECO:0007669"/>
    <property type="project" value="UniProtKB-UniRule"/>
</dbReference>